<dbReference type="EMBL" id="HBUE01232527">
    <property type="protein sequence ID" value="CAG6545526.1"/>
    <property type="molecule type" value="Transcribed_RNA"/>
</dbReference>
<evidence type="ECO:0000256" key="1">
    <source>
        <dbReference type="SAM" id="MobiDB-lite"/>
    </source>
</evidence>
<evidence type="ECO:0000313" key="2">
    <source>
        <dbReference type="EMBL" id="CAG6597675.1"/>
    </source>
</evidence>
<feature type="region of interest" description="Disordered" evidence="1">
    <location>
        <begin position="71"/>
        <end position="102"/>
    </location>
</feature>
<feature type="compositionally biased region" description="Low complexity" evidence="1">
    <location>
        <begin position="19"/>
        <end position="32"/>
    </location>
</feature>
<proteinExistence type="predicted"/>
<dbReference type="AlphaFoldDB" id="A0A8D8KVL5"/>
<dbReference type="EMBL" id="HBUE01339357">
    <property type="protein sequence ID" value="CAG6597674.1"/>
    <property type="molecule type" value="Transcribed_RNA"/>
</dbReference>
<dbReference type="EMBL" id="HBUE01339356">
    <property type="protein sequence ID" value="CAG6597673.1"/>
    <property type="molecule type" value="Transcribed_RNA"/>
</dbReference>
<reference evidence="2" key="1">
    <citation type="submission" date="2021-05" db="EMBL/GenBank/DDBJ databases">
        <authorList>
            <person name="Alioto T."/>
            <person name="Alioto T."/>
            <person name="Gomez Garrido J."/>
        </authorList>
    </citation>
    <scope>NUCLEOTIDE SEQUENCE</scope>
</reference>
<protein>
    <submittedName>
        <fullName evidence="2">(northern house mosquito) hypothetical protein</fullName>
    </submittedName>
</protein>
<sequence>MTDQCVKWSPSVTDAARNSSRSSTRPPSDRSPCAGLPGTHIRSTRNHSLRAAARRYIRSYTLHIRLTRSRPFPLSHNYSPTTCAKGQHTRRVRPYTTHSSSV</sequence>
<feature type="region of interest" description="Disordered" evidence="1">
    <location>
        <begin position="1"/>
        <end position="47"/>
    </location>
</feature>
<name>A0A8D8KVL5_CULPI</name>
<dbReference type="EMBL" id="HBUE01232526">
    <property type="protein sequence ID" value="CAG6545525.1"/>
    <property type="molecule type" value="Transcribed_RNA"/>
</dbReference>
<dbReference type="EMBL" id="HBUE01339358">
    <property type="protein sequence ID" value="CAG6597675.1"/>
    <property type="molecule type" value="Transcribed_RNA"/>
</dbReference>
<accession>A0A8D8KVL5</accession>
<organism evidence="2">
    <name type="scientific">Culex pipiens</name>
    <name type="common">House mosquito</name>
    <dbReference type="NCBI Taxonomy" id="7175"/>
    <lineage>
        <taxon>Eukaryota</taxon>
        <taxon>Metazoa</taxon>
        <taxon>Ecdysozoa</taxon>
        <taxon>Arthropoda</taxon>
        <taxon>Hexapoda</taxon>
        <taxon>Insecta</taxon>
        <taxon>Pterygota</taxon>
        <taxon>Neoptera</taxon>
        <taxon>Endopterygota</taxon>
        <taxon>Diptera</taxon>
        <taxon>Nematocera</taxon>
        <taxon>Culicoidea</taxon>
        <taxon>Culicidae</taxon>
        <taxon>Culicinae</taxon>
        <taxon>Culicini</taxon>
        <taxon>Culex</taxon>
        <taxon>Culex</taxon>
    </lineage>
</organism>
<dbReference type="EMBL" id="HBUE01232528">
    <property type="protein sequence ID" value="CAG6545527.1"/>
    <property type="molecule type" value="Transcribed_RNA"/>
</dbReference>